<comment type="caution">
    <text evidence="1">The sequence shown here is derived from an EMBL/GenBank/DDBJ whole genome shotgun (WGS) entry which is preliminary data.</text>
</comment>
<dbReference type="RefSeq" id="WP_156265381.1">
    <property type="nucleotide sequence ID" value="NZ_NOIQ01000008.1"/>
</dbReference>
<dbReference type="AlphaFoldDB" id="A0A7K1LHW1"/>
<gene>
    <name evidence="1" type="ORF">GMA10_06005</name>
</gene>
<keyword evidence="2" id="KW-1185">Reference proteome</keyword>
<reference evidence="1 2" key="1">
    <citation type="submission" date="2019-12" db="EMBL/GenBank/DDBJ databases">
        <authorList>
            <person name="Li J."/>
            <person name="Shi Y."/>
            <person name="Xu G."/>
            <person name="Xiao D."/>
            <person name="Ran X."/>
        </authorList>
    </citation>
    <scope>NUCLEOTIDE SEQUENCE [LARGE SCALE GENOMIC DNA]</scope>
    <source>
        <strain evidence="1 2">JCM 15915</strain>
    </source>
</reference>
<accession>A0A7K1LHW1</accession>
<evidence type="ECO:0000313" key="1">
    <source>
        <dbReference type="EMBL" id="MUN54766.1"/>
    </source>
</evidence>
<evidence type="ECO:0000313" key="2">
    <source>
        <dbReference type="Proteomes" id="UP000462152"/>
    </source>
</evidence>
<organism evidence="1 2">
    <name type="scientific">Rothia koreensis</name>
    <dbReference type="NCBI Taxonomy" id="592378"/>
    <lineage>
        <taxon>Bacteria</taxon>
        <taxon>Bacillati</taxon>
        <taxon>Actinomycetota</taxon>
        <taxon>Actinomycetes</taxon>
        <taxon>Micrococcales</taxon>
        <taxon>Micrococcaceae</taxon>
        <taxon>Rothia</taxon>
    </lineage>
</organism>
<dbReference type="EMBL" id="WOGT01000002">
    <property type="protein sequence ID" value="MUN54766.1"/>
    <property type="molecule type" value="Genomic_DNA"/>
</dbReference>
<dbReference type="Proteomes" id="UP000462152">
    <property type="component" value="Unassembled WGS sequence"/>
</dbReference>
<name>A0A7K1LHW1_9MICC</name>
<proteinExistence type="predicted"/>
<sequence length="55" mass="5956">MTPDHIDALSTDAGATLAALEDDTVTLDEHIARMTEAEDDGFITPSRYLTNECSD</sequence>
<protein>
    <submittedName>
        <fullName evidence="1">Uncharacterized protein</fullName>
    </submittedName>
</protein>